<proteinExistence type="predicted"/>
<dbReference type="EMBL" id="AP014685">
    <property type="protein sequence ID" value="BAR54132.1"/>
    <property type="molecule type" value="Genomic_DNA"/>
</dbReference>
<dbReference type="PANTHER" id="PTHR33408">
    <property type="entry name" value="TRANSPOSASE"/>
    <property type="match status" value="1"/>
</dbReference>
<accession>A0A0E4BKY8</accession>
<evidence type="ECO:0000313" key="4">
    <source>
        <dbReference type="Proteomes" id="UP000063308"/>
    </source>
</evidence>
<organism evidence="3 4">
    <name type="scientific">Bradyrhizobium diazoefficiens</name>
    <dbReference type="NCBI Taxonomy" id="1355477"/>
    <lineage>
        <taxon>Bacteria</taxon>
        <taxon>Pseudomonadati</taxon>
        <taxon>Pseudomonadota</taxon>
        <taxon>Alphaproteobacteria</taxon>
        <taxon>Hyphomicrobiales</taxon>
        <taxon>Nitrobacteraceae</taxon>
        <taxon>Bradyrhizobium</taxon>
    </lineage>
</organism>
<name>A0A0E4BKY8_9BRAD</name>
<evidence type="ECO:0000256" key="1">
    <source>
        <dbReference type="SAM" id="Coils"/>
    </source>
</evidence>
<dbReference type="Pfam" id="PF13751">
    <property type="entry name" value="DDE_Tnp_1_6"/>
    <property type="match status" value="1"/>
</dbReference>
<feature type="coiled-coil region" evidence="1">
    <location>
        <begin position="17"/>
        <end position="67"/>
    </location>
</feature>
<keyword evidence="1" id="KW-0175">Coiled coil</keyword>
<protein>
    <recommendedName>
        <fullName evidence="2">Transposase DDE domain-containing protein</fullName>
    </recommendedName>
</protein>
<dbReference type="AlphaFoldDB" id="A0A0E4BKY8"/>
<gene>
    <name evidence="3" type="ORF">NK6_947</name>
</gene>
<dbReference type="PANTHER" id="PTHR33408:SF2">
    <property type="entry name" value="TRANSPOSASE DDE DOMAIN-CONTAINING PROTEIN"/>
    <property type="match status" value="1"/>
</dbReference>
<feature type="domain" description="Transposase DDE" evidence="2">
    <location>
        <begin position="209"/>
        <end position="322"/>
    </location>
</feature>
<dbReference type="Proteomes" id="UP000063308">
    <property type="component" value="Chromosome"/>
</dbReference>
<evidence type="ECO:0000313" key="3">
    <source>
        <dbReference type="EMBL" id="BAR54132.1"/>
    </source>
</evidence>
<evidence type="ECO:0000259" key="2">
    <source>
        <dbReference type="Pfam" id="PF13751"/>
    </source>
</evidence>
<reference evidence="3 4" key="1">
    <citation type="submission" date="2014-11" db="EMBL/GenBank/DDBJ databases">
        <title>Symbiosis island explosion on the genome of extra-slow-growing strains of soybean bradyrhizobia with massive insertion sequences.</title>
        <authorList>
            <person name="Iida T."/>
            <person name="Minamisawa K."/>
        </authorList>
    </citation>
    <scope>NUCLEOTIDE SEQUENCE [LARGE SCALE GENOMIC DNA]</scope>
    <source>
        <strain evidence="3 4">NK6</strain>
    </source>
</reference>
<sequence length="337" mass="37582">MAANSTRRTTGNKNFTRAKVERRRARLEESVARYLSQLDVADRQEPAEALAAKVTRLTEKLTKLKEEMGKLAVYEKRMLASLDQQISLTDPDSRSMATSGRGSGVVGYNVQVAVDTEHHLIVTHEVTNSGSDRAQLTNMAKQAKAVLKTETLEAVADRGYFNSPEILACHEAGITVTLPKPQTSGAKSEGRFGKQDFAYLPGEDAYRGPAGERLPYRYTNEEDGKMLRRYWTTVCQNCSLKSQCTTGPERRITRWEHEHLLEAVQQRLDANPQAMRQRRETVEHPFGTMKARMGATHFLTKTLPKVAAEMALSVLAYNLTRVLNIVGSKQLMAAIVA</sequence>
<dbReference type="InterPro" id="IPR025668">
    <property type="entry name" value="Tnp_DDE_dom"/>
</dbReference>